<evidence type="ECO:0000313" key="9">
    <source>
        <dbReference type="EMBL" id="GGD88757.1"/>
    </source>
</evidence>
<feature type="transmembrane region" description="Helical" evidence="7">
    <location>
        <begin position="121"/>
        <end position="140"/>
    </location>
</feature>
<name>A0ABQ1S337_9MICO</name>
<dbReference type="InterPro" id="IPR050366">
    <property type="entry name" value="BP-dependent_transpt_permease"/>
</dbReference>
<protein>
    <submittedName>
        <fullName evidence="9">ABC transporter permease</fullName>
    </submittedName>
</protein>
<gene>
    <name evidence="9" type="ORF">GCM10007269_34310</name>
</gene>
<evidence type="ECO:0000256" key="1">
    <source>
        <dbReference type="ARBA" id="ARBA00004651"/>
    </source>
</evidence>
<proteinExistence type="inferred from homology"/>
<reference evidence="10" key="1">
    <citation type="journal article" date="2019" name="Int. J. Syst. Evol. Microbiol.">
        <title>The Global Catalogue of Microorganisms (GCM) 10K type strain sequencing project: providing services to taxonomists for standard genome sequencing and annotation.</title>
        <authorList>
            <consortium name="The Broad Institute Genomics Platform"/>
            <consortium name="The Broad Institute Genome Sequencing Center for Infectious Disease"/>
            <person name="Wu L."/>
            <person name="Ma J."/>
        </authorList>
    </citation>
    <scope>NUCLEOTIDE SEQUENCE [LARGE SCALE GENOMIC DNA]</scope>
    <source>
        <strain evidence="10">CCM 7640</strain>
    </source>
</reference>
<keyword evidence="5 7" id="KW-1133">Transmembrane helix</keyword>
<dbReference type="PANTHER" id="PTHR43386">
    <property type="entry name" value="OLIGOPEPTIDE TRANSPORT SYSTEM PERMEASE PROTEIN APPC"/>
    <property type="match status" value="1"/>
</dbReference>
<keyword evidence="2 7" id="KW-0813">Transport</keyword>
<sequence length="282" mass="29375">MTLAAPKAVESPRSRRRISPGLIVAIALAGFFALAALAPTVLATADPTAQNFADALRPPSLSHWFGTDESGRDLYSRIVHGTHESLLIGIGAAGIALIFALVLGSLAALGDRFTSAIVNRGIEVVFAFPILLLALLLVSILGASAWTQVIAVGVSTAPGYARMVRGQILSAKNAGYVEAARALGHSRGRILTRHVLPNAIRPLVAVFTMAIGQSIVWASGLAFLGLGVAPPSSEWGALLDAGRAYILQAPWLTFVPGLVILVLALTATSLGKHIQNSLEKGE</sequence>
<dbReference type="PROSITE" id="PS50928">
    <property type="entry name" value="ABC_TM1"/>
    <property type="match status" value="1"/>
</dbReference>
<comment type="caution">
    <text evidence="9">The sequence shown here is derived from an EMBL/GenBank/DDBJ whole genome shotgun (WGS) entry which is preliminary data.</text>
</comment>
<dbReference type="SUPFAM" id="SSF161098">
    <property type="entry name" value="MetI-like"/>
    <property type="match status" value="1"/>
</dbReference>
<accession>A0ABQ1S337</accession>
<evidence type="ECO:0000256" key="4">
    <source>
        <dbReference type="ARBA" id="ARBA00022692"/>
    </source>
</evidence>
<dbReference type="PANTHER" id="PTHR43386:SF25">
    <property type="entry name" value="PEPTIDE ABC TRANSPORTER PERMEASE PROTEIN"/>
    <property type="match status" value="1"/>
</dbReference>
<evidence type="ECO:0000256" key="2">
    <source>
        <dbReference type="ARBA" id="ARBA00022448"/>
    </source>
</evidence>
<keyword evidence="6 7" id="KW-0472">Membrane</keyword>
<keyword evidence="10" id="KW-1185">Reference proteome</keyword>
<feature type="domain" description="ABC transmembrane type-1" evidence="8">
    <location>
        <begin position="82"/>
        <end position="271"/>
    </location>
</feature>
<comment type="subcellular location">
    <subcellularLocation>
        <location evidence="1 7">Cell membrane</location>
        <topology evidence="1 7">Multi-pass membrane protein</topology>
    </subcellularLocation>
</comment>
<organism evidence="9 10">
    <name type="scientific">Microbacterium murale</name>
    <dbReference type="NCBI Taxonomy" id="1081040"/>
    <lineage>
        <taxon>Bacteria</taxon>
        <taxon>Bacillati</taxon>
        <taxon>Actinomycetota</taxon>
        <taxon>Actinomycetes</taxon>
        <taxon>Micrococcales</taxon>
        <taxon>Microbacteriaceae</taxon>
        <taxon>Microbacterium</taxon>
    </lineage>
</organism>
<feature type="transmembrane region" description="Helical" evidence="7">
    <location>
        <begin position="21"/>
        <end position="42"/>
    </location>
</feature>
<evidence type="ECO:0000256" key="6">
    <source>
        <dbReference type="ARBA" id="ARBA00023136"/>
    </source>
</evidence>
<evidence type="ECO:0000256" key="5">
    <source>
        <dbReference type="ARBA" id="ARBA00022989"/>
    </source>
</evidence>
<comment type="similarity">
    <text evidence="7">Belongs to the binding-protein-dependent transport system permease family.</text>
</comment>
<feature type="transmembrane region" description="Helical" evidence="7">
    <location>
        <begin position="146"/>
        <end position="164"/>
    </location>
</feature>
<feature type="transmembrane region" description="Helical" evidence="7">
    <location>
        <begin position="249"/>
        <end position="270"/>
    </location>
</feature>
<dbReference type="InterPro" id="IPR035906">
    <property type="entry name" value="MetI-like_sf"/>
</dbReference>
<dbReference type="CDD" id="cd06261">
    <property type="entry name" value="TM_PBP2"/>
    <property type="match status" value="1"/>
</dbReference>
<dbReference type="EMBL" id="BMCM01000006">
    <property type="protein sequence ID" value="GGD88757.1"/>
    <property type="molecule type" value="Genomic_DNA"/>
</dbReference>
<keyword evidence="4 7" id="KW-0812">Transmembrane</keyword>
<feature type="transmembrane region" description="Helical" evidence="7">
    <location>
        <begin position="203"/>
        <end position="229"/>
    </location>
</feature>
<dbReference type="Pfam" id="PF00528">
    <property type="entry name" value="BPD_transp_1"/>
    <property type="match status" value="1"/>
</dbReference>
<keyword evidence="3" id="KW-1003">Cell membrane</keyword>
<dbReference type="RefSeq" id="WP_188437929.1">
    <property type="nucleotide sequence ID" value="NZ_BMCM01000006.1"/>
</dbReference>
<dbReference type="InterPro" id="IPR000515">
    <property type="entry name" value="MetI-like"/>
</dbReference>
<evidence type="ECO:0000256" key="3">
    <source>
        <dbReference type="ARBA" id="ARBA00022475"/>
    </source>
</evidence>
<feature type="transmembrane region" description="Helical" evidence="7">
    <location>
        <begin position="86"/>
        <end position="109"/>
    </location>
</feature>
<dbReference type="Gene3D" id="1.10.3720.10">
    <property type="entry name" value="MetI-like"/>
    <property type="match status" value="1"/>
</dbReference>
<evidence type="ECO:0000259" key="8">
    <source>
        <dbReference type="PROSITE" id="PS50928"/>
    </source>
</evidence>
<evidence type="ECO:0000313" key="10">
    <source>
        <dbReference type="Proteomes" id="UP000629365"/>
    </source>
</evidence>
<evidence type="ECO:0000256" key="7">
    <source>
        <dbReference type="RuleBase" id="RU363032"/>
    </source>
</evidence>
<dbReference type="Proteomes" id="UP000629365">
    <property type="component" value="Unassembled WGS sequence"/>
</dbReference>